<dbReference type="InterPro" id="IPR005467">
    <property type="entry name" value="His_kinase_dom"/>
</dbReference>
<organism evidence="18 19">
    <name type="scientific">Eiseniibacteriota bacterium</name>
    <dbReference type="NCBI Taxonomy" id="2212470"/>
    <lineage>
        <taxon>Bacteria</taxon>
        <taxon>Candidatus Eiseniibacteriota</taxon>
    </lineage>
</organism>
<dbReference type="FunFam" id="1.10.287.130:FF:000008">
    <property type="entry name" value="Two-component sensor histidine kinase"/>
    <property type="match status" value="1"/>
</dbReference>
<evidence type="ECO:0000256" key="3">
    <source>
        <dbReference type="ARBA" id="ARBA00004236"/>
    </source>
</evidence>
<dbReference type="Proteomes" id="UP000580839">
    <property type="component" value="Unassembled WGS sequence"/>
</dbReference>
<dbReference type="PRINTS" id="PR00344">
    <property type="entry name" value="BCTRLSENSOR"/>
</dbReference>
<dbReference type="SMART" id="SM00388">
    <property type="entry name" value="HisKA"/>
    <property type="match status" value="1"/>
</dbReference>
<dbReference type="SMART" id="SM00091">
    <property type="entry name" value="PAS"/>
    <property type="match status" value="1"/>
</dbReference>
<evidence type="ECO:0000256" key="5">
    <source>
        <dbReference type="ARBA" id="ARBA00022475"/>
    </source>
</evidence>
<gene>
    <name evidence="18" type="ORF">HOP12_11575</name>
</gene>
<dbReference type="PANTHER" id="PTHR42878">
    <property type="entry name" value="TWO-COMPONENT HISTIDINE KINASE"/>
    <property type="match status" value="1"/>
</dbReference>
<dbReference type="EMBL" id="JABFRW010000146">
    <property type="protein sequence ID" value="NOT34795.1"/>
    <property type="molecule type" value="Genomic_DNA"/>
</dbReference>
<dbReference type="InterPro" id="IPR003661">
    <property type="entry name" value="HisK_dim/P_dom"/>
</dbReference>
<dbReference type="GO" id="GO:0030295">
    <property type="term" value="F:protein kinase activator activity"/>
    <property type="evidence" value="ECO:0007669"/>
    <property type="project" value="TreeGrafter"/>
</dbReference>
<dbReference type="FunFam" id="3.30.565.10:FF:000006">
    <property type="entry name" value="Sensor histidine kinase WalK"/>
    <property type="match status" value="1"/>
</dbReference>
<dbReference type="GO" id="GO:0007234">
    <property type="term" value="P:osmosensory signaling via phosphorelay pathway"/>
    <property type="evidence" value="ECO:0007669"/>
    <property type="project" value="TreeGrafter"/>
</dbReference>
<dbReference type="InterPro" id="IPR050351">
    <property type="entry name" value="BphY/WalK/GraS-like"/>
</dbReference>
<dbReference type="GO" id="GO:0000155">
    <property type="term" value="F:phosphorelay sensor kinase activity"/>
    <property type="evidence" value="ECO:0007669"/>
    <property type="project" value="InterPro"/>
</dbReference>
<keyword evidence="11" id="KW-0067">ATP-binding</keyword>
<dbReference type="GO" id="GO:0005886">
    <property type="term" value="C:plasma membrane"/>
    <property type="evidence" value="ECO:0007669"/>
    <property type="project" value="UniProtKB-SubCell"/>
</dbReference>
<evidence type="ECO:0000256" key="4">
    <source>
        <dbReference type="ARBA" id="ARBA00012438"/>
    </source>
</evidence>
<dbReference type="Pfam" id="PF08448">
    <property type="entry name" value="PAS_4"/>
    <property type="match status" value="1"/>
</dbReference>
<dbReference type="InterPro" id="IPR003594">
    <property type="entry name" value="HATPase_dom"/>
</dbReference>
<proteinExistence type="predicted"/>
<sequence length="446" mass="49287">MPGWLRSRGFSLALAAAALIATPFSRTAALVMLALAAAHLALAGAERQSRLRSLGESARRMGEGDREARALELPGDAIGRLGTTLNRMAELSRARLADLELERDQRERVLSHVSDGVALLDSAGRVLHANQSLADIFGLALPPARGTRLQDVLRLSDIDAVIETSRREGRTIERELRFWTPAERVVRVTATPLEGAADRALLLVLQDHTEAERVDRVRRDFVANVSHELKTPLTSLRGYAETLLDGGLDDLEHREGFVRVIRDQAERLQALVEDLLALSELERPDARLRLERFDLRPLVERAMAMLRERAERKQLEFVLVPGAPVPLRADRGRIEQVVANLLDNAIKYTERGAVTVALGGDEAHAWCEVRDTGAGIPPDDLSRVFERFYRVDKSRVRDVGGTGLGLSIVKHILTLHEGDIEVESAPGRGSRFRFELPREGSGPSES</sequence>
<dbReference type="CDD" id="cd16922">
    <property type="entry name" value="HATPase_EvgS-ArcB-TorS-like"/>
    <property type="match status" value="1"/>
</dbReference>
<dbReference type="InterPro" id="IPR036890">
    <property type="entry name" value="HATPase_C_sf"/>
</dbReference>
<keyword evidence="10" id="KW-0418">Kinase</keyword>
<dbReference type="CDD" id="cd00082">
    <property type="entry name" value="HisKA"/>
    <property type="match status" value="1"/>
</dbReference>
<dbReference type="SMART" id="SM00387">
    <property type="entry name" value="HATPase_c"/>
    <property type="match status" value="1"/>
</dbReference>
<keyword evidence="7" id="KW-0808">Transferase</keyword>
<dbReference type="CDD" id="cd06225">
    <property type="entry name" value="HAMP"/>
    <property type="match status" value="1"/>
</dbReference>
<evidence type="ECO:0000256" key="2">
    <source>
        <dbReference type="ARBA" id="ARBA00004141"/>
    </source>
</evidence>
<name>A0A849SRX5_UNCEI</name>
<dbReference type="NCBIfam" id="TIGR00229">
    <property type="entry name" value="sensory_box"/>
    <property type="match status" value="1"/>
</dbReference>
<dbReference type="GO" id="GO:0000156">
    <property type="term" value="F:phosphorelay response regulator activity"/>
    <property type="evidence" value="ECO:0007669"/>
    <property type="project" value="TreeGrafter"/>
</dbReference>
<evidence type="ECO:0000313" key="19">
    <source>
        <dbReference type="Proteomes" id="UP000580839"/>
    </source>
</evidence>
<evidence type="ECO:0000259" key="15">
    <source>
        <dbReference type="PROSITE" id="PS50109"/>
    </source>
</evidence>
<dbReference type="Gene3D" id="1.10.287.130">
    <property type="match status" value="1"/>
</dbReference>
<dbReference type="PROSITE" id="PS50109">
    <property type="entry name" value="HIS_KIN"/>
    <property type="match status" value="1"/>
</dbReference>
<dbReference type="InterPro" id="IPR004358">
    <property type="entry name" value="Sig_transdc_His_kin-like_C"/>
</dbReference>
<dbReference type="Pfam" id="PF00512">
    <property type="entry name" value="HisKA"/>
    <property type="match status" value="1"/>
</dbReference>
<dbReference type="SUPFAM" id="SSF55874">
    <property type="entry name" value="ATPase domain of HSP90 chaperone/DNA topoisomerase II/histidine kinase"/>
    <property type="match status" value="1"/>
</dbReference>
<dbReference type="PANTHER" id="PTHR42878:SF7">
    <property type="entry name" value="SENSOR HISTIDINE KINASE GLRK"/>
    <property type="match status" value="1"/>
</dbReference>
<evidence type="ECO:0000256" key="13">
    <source>
        <dbReference type="ARBA" id="ARBA00023012"/>
    </source>
</evidence>
<evidence type="ECO:0000313" key="18">
    <source>
        <dbReference type="EMBL" id="NOT34795.1"/>
    </source>
</evidence>
<evidence type="ECO:0000256" key="10">
    <source>
        <dbReference type="ARBA" id="ARBA00022777"/>
    </source>
</evidence>
<dbReference type="Pfam" id="PF02518">
    <property type="entry name" value="HATPase_c"/>
    <property type="match status" value="1"/>
</dbReference>
<keyword evidence="12" id="KW-1133">Transmembrane helix</keyword>
<comment type="catalytic activity">
    <reaction evidence="1">
        <text>ATP + protein L-histidine = ADP + protein N-phospho-L-histidine.</text>
        <dbReference type="EC" id="2.7.13.3"/>
    </reaction>
</comment>
<accession>A0A849SRX5</accession>
<dbReference type="InterPro" id="IPR013656">
    <property type="entry name" value="PAS_4"/>
</dbReference>
<evidence type="ECO:0000256" key="6">
    <source>
        <dbReference type="ARBA" id="ARBA00022553"/>
    </source>
</evidence>
<comment type="subcellular location">
    <subcellularLocation>
        <location evidence="3">Cell membrane</location>
    </subcellularLocation>
    <subcellularLocation>
        <location evidence="2">Membrane</location>
        <topology evidence="2">Multi-pass membrane protein</topology>
    </subcellularLocation>
</comment>
<dbReference type="GO" id="GO:0005524">
    <property type="term" value="F:ATP binding"/>
    <property type="evidence" value="ECO:0007669"/>
    <property type="project" value="UniProtKB-KW"/>
</dbReference>
<evidence type="ECO:0000256" key="7">
    <source>
        <dbReference type="ARBA" id="ARBA00022679"/>
    </source>
</evidence>
<dbReference type="SUPFAM" id="SSF55785">
    <property type="entry name" value="PYP-like sensor domain (PAS domain)"/>
    <property type="match status" value="1"/>
</dbReference>
<evidence type="ECO:0000256" key="1">
    <source>
        <dbReference type="ARBA" id="ARBA00000085"/>
    </source>
</evidence>
<reference evidence="18 19" key="1">
    <citation type="submission" date="2020-04" db="EMBL/GenBank/DDBJ databases">
        <title>Metagenomic profiling of ammonia- and methane-oxidizing microorganisms in a Dutch drinking water treatment plant.</title>
        <authorList>
            <person name="Poghosyan L."/>
            <person name="Leucker S."/>
        </authorList>
    </citation>
    <scope>NUCLEOTIDE SEQUENCE [LARGE SCALE GENOMIC DNA]</scope>
    <source>
        <strain evidence="18">S-RSF-IL-03</strain>
    </source>
</reference>
<evidence type="ECO:0000256" key="11">
    <source>
        <dbReference type="ARBA" id="ARBA00022840"/>
    </source>
</evidence>
<dbReference type="Gene3D" id="3.30.565.10">
    <property type="entry name" value="Histidine kinase-like ATPase, C-terminal domain"/>
    <property type="match status" value="1"/>
</dbReference>
<dbReference type="InterPro" id="IPR036097">
    <property type="entry name" value="HisK_dim/P_sf"/>
</dbReference>
<evidence type="ECO:0000256" key="14">
    <source>
        <dbReference type="ARBA" id="ARBA00023136"/>
    </source>
</evidence>
<keyword evidence="8" id="KW-0812">Transmembrane</keyword>
<evidence type="ECO:0000256" key="12">
    <source>
        <dbReference type="ARBA" id="ARBA00022989"/>
    </source>
</evidence>
<dbReference type="EC" id="2.7.13.3" evidence="4"/>
<feature type="domain" description="Histidine kinase" evidence="15">
    <location>
        <begin position="224"/>
        <end position="440"/>
    </location>
</feature>
<keyword evidence="13" id="KW-0902">Two-component regulatory system</keyword>
<dbReference type="InterPro" id="IPR000014">
    <property type="entry name" value="PAS"/>
</dbReference>
<protein>
    <recommendedName>
        <fullName evidence="4">histidine kinase</fullName>
        <ecNumber evidence="4">2.7.13.3</ecNumber>
    </recommendedName>
</protein>
<evidence type="ECO:0000259" key="17">
    <source>
        <dbReference type="PROSITE" id="PS50885"/>
    </source>
</evidence>
<evidence type="ECO:0000256" key="8">
    <source>
        <dbReference type="ARBA" id="ARBA00022692"/>
    </source>
</evidence>
<dbReference type="AlphaFoldDB" id="A0A849SRX5"/>
<feature type="domain" description="PAS" evidence="16">
    <location>
        <begin position="102"/>
        <end position="175"/>
    </location>
</feature>
<dbReference type="Gene3D" id="3.30.450.20">
    <property type="entry name" value="PAS domain"/>
    <property type="match status" value="1"/>
</dbReference>
<evidence type="ECO:0000259" key="16">
    <source>
        <dbReference type="PROSITE" id="PS50112"/>
    </source>
</evidence>
<feature type="domain" description="HAMP" evidence="17">
    <location>
        <begin position="45"/>
        <end position="97"/>
    </location>
</feature>
<keyword evidence="6" id="KW-0597">Phosphoprotein</keyword>
<dbReference type="PROSITE" id="PS50885">
    <property type="entry name" value="HAMP"/>
    <property type="match status" value="1"/>
</dbReference>
<comment type="caution">
    <text evidence="18">The sequence shown here is derived from an EMBL/GenBank/DDBJ whole genome shotgun (WGS) entry which is preliminary data.</text>
</comment>
<dbReference type="InterPro" id="IPR035965">
    <property type="entry name" value="PAS-like_dom_sf"/>
</dbReference>
<dbReference type="InterPro" id="IPR003660">
    <property type="entry name" value="HAMP_dom"/>
</dbReference>
<keyword evidence="9" id="KW-0547">Nucleotide-binding</keyword>
<dbReference type="SUPFAM" id="SSF47384">
    <property type="entry name" value="Homodimeric domain of signal transducing histidine kinase"/>
    <property type="match status" value="1"/>
</dbReference>
<dbReference type="PROSITE" id="PS50112">
    <property type="entry name" value="PAS"/>
    <property type="match status" value="1"/>
</dbReference>
<dbReference type="CDD" id="cd00130">
    <property type="entry name" value="PAS"/>
    <property type="match status" value="1"/>
</dbReference>
<keyword evidence="14" id="KW-0472">Membrane</keyword>
<evidence type="ECO:0000256" key="9">
    <source>
        <dbReference type="ARBA" id="ARBA00022741"/>
    </source>
</evidence>
<keyword evidence="5" id="KW-1003">Cell membrane</keyword>